<dbReference type="GO" id="GO:0043709">
    <property type="term" value="P:cell adhesion involved in single-species biofilm formation"/>
    <property type="evidence" value="ECO:0007669"/>
    <property type="project" value="TreeGrafter"/>
</dbReference>
<dbReference type="Proteomes" id="UP000262210">
    <property type="component" value="Unassembled WGS sequence"/>
</dbReference>
<dbReference type="Pfam" id="PF00419">
    <property type="entry name" value="Fimbrial"/>
    <property type="match status" value="1"/>
</dbReference>
<dbReference type="Gene3D" id="2.60.40.1090">
    <property type="entry name" value="Fimbrial-type adhesion domain"/>
    <property type="match status" value="1"/>
</dbReference>
<evidence type="ECO:0000256" key="4">
    <source>
        <dbReference type="ARBA" id="ARBA00023263"/>
    </source>
</evidence>
<dbReference type="AlphaFoldDB" id="A0A9C7V732"/>
<reference evidence="6 7" key="1">
    <citation type="journal article" date="2018" name="Nat. Biotechnol.">
        <title>A standardized bacterial taxonomy based on genome phylogeny substantially revises the tree of life.</title>
        <authorList>
            <person name="Parks D.H."/>
            <person name="Chuvochina M."/>
            <person name="Waite D.W."/>
            <person name="Rinke C."/>
            <person name="Skarshewski A."/>
            <person name="Chaumeil P.A."/>
            <person name="Hugenholtz P."/>
        </authorList>
    </citation>
    <scope>NUCLEOTIDE SEQUENCE [LARGE SCALE GENOMIC DNA]</scope>
    <source>
        <strain evidence="6">UBA11264</strain>
    </source>
</reference>
<dbReference type="PANTHER" id="PTHR33420">
    <property type="entry name" value="FIMBRIAL SUBUNIT ELFA-RELATED"/>
    <property type="match status" value="1"/>
</dbReference>
<sequence>MHGERAEMTAGGRVACTGLLWLACGIAPVLAAPQDRDTASTYGWLRVEGAMQESACHLEMASRWQQVELAPVGSDKLLRPGDSAEPTPFYLRLEGCIRSAGVALNSQNNTMAWSSQQPLATLVFAGVADDQAPELFRVNGAQGVGLRLRDAAGHTLRPGVASQPLFLSPGGNALAFTVAPERTAAELQAGEYGATLDFQIHYQ</sequence>
<dbReference type="GO" id="GO:0009289">
    <property type="term" value="C:pilus"/>
    <property type="evidence" value="ECO:0007669"/>
    <property type="project" value="UniProtKB-SubCell"/>
</dbReference>
<protein>
    <submittedName>
        <fullName evidence="6">Fimbrial protein</fullName>
    </submittedName>
</protein>
<comment type="subcellular location">
    <subcellularLocation>
        <location evidence="1">Fimbrium</location>
    </subcellularLocation>
</comment>
<evidence type="ECO:0000259" key="5">
    <source>
        <dbReference type="Pfam" id="PF00419"/>
    </source>
</evidence>
<dbReference type="EMBL" id="DPSM01000015">
    <property type="protein sequence ID" value="HCK00048.1"/>
    <property type="molecule type" value="Genomic_DNA"/>
</dbReference>
<evidence type="ECO:0000256" key="1">
    <source>
        <dbReference type="ARBA" id="ARBA00004561"/>
    </source>
</evidence>
<evidence type="ECO:0000256" key="2">
    <source>
        <dbReference type="ARBA" id="ARBA00006671"/>
    </source>
</evidence>
<dbReference type="InterPro" id="IPR008966">
    <property type="entry name" value="Adhesion_dom_sf"/>
</dbReference>
<dbReference type="PROSITE" id="PS51257">
    <property type="entry name" value="PROKAR_LIPOPROTEIN"/>
    <property type="match status" value="1"/>
</dbReference>
<dbReference type="InterPro" id="IPR000259">
    <property type="entry name" value="Adhesion_dom_fimbrial"/>
</dbReference>
<gene>
    <name evidence="6" type="ORF">DHV72_08475</name>
</gene>
<keyword evidence="4" id="KW-0281">Fimbrium</keyword>
<comment type="similarity">
    <text evidence="2">Belongs to the fimbrial protein family.</text>
</comment>
<evidence type="ECO:0000256" key="3">
    <source>
        <dbReference type="ARBA" id="ARBA00022729"/>
    </source>
</evidence>
<organism evidence="6 7">
    <name type="scientific">Serratia grimesii</name>
    <dbReference type="NCBI Taxonomy" id="82995"/>
    <lineage>
        <taxon>Bacteria</taxon>
        <taxon>Pseudomonadati</taxon>
        <taxon>Pseudomonadota</taxon>
        <taxon>Gammaproteobacteria</taxon>
        <taxon>Enterobacterales</taxon>
        <taxon>Yersiniaceae</taxon>
        <taxon>Serratia</taxon>
    </lineage>
</organism>
<dbReference type="InterPro" id="IPR050263">
    <property type="entry name" value="Bact_Fimbrial_Adh_Pro"/>
</dbReference>
<keyword evidence="3" id="KW-0732">Signal</keyword>
<dbReference type="SUPFAM" id="SSF49401">
    <property type="entry name" value="Bacterial adhesins"/>
    <property type="match status" value="1"/>
</dbReference>
<name>A0A9C7V732_9GAMM</name>
<accession>A0A9C7V732</accession>
<dbReference type="InterPro" id="IPR036937">
    <property type="entry name" value="Adhesion_dom_fimbrial_sf"/>
</dbReference>
<comment type="caution">
    <text evidence="6">The sequence shown here is derived from an EMBL/GenBank/DDBJ whole genome shotgun (WGS) entry which is preliminary data.</text>
</comment>
<proteinExistence type="inferred from homology"/>
<evidence type="ECO:0000313" key="7">
    <source>
        <dbReference type="Proteomes" id="UP000262210"/>
    </source>
</evidence>
<feature type="domain" description="Fimbrial-type adhesion" evidence="5">
    <location>
        <begin position="52"/>
        <end position="203"/>
    </location>
</feature>
<evidence type="ECO:0000313" key="6">
    <source>
        <dbReference type="EMBL" id="HCK00048.1"/>
    </source>
</evidence>
<dbReference type="PANTHER" id="PTHR33420:SF3">
    <property type="entry name" value="FIMBRIAL SUBUNIT ELFA"/>
    <property type="match status" value="1"/>
</dbReference>